<evidence type="ECO:0000313" key="1">
    <source>
        <dbReference type="EMBL" id="RPF53329.1"/>
    </source>
</evidence>
<dbReference type="EMBL" id="RKRF01000009">
    <property type="protein sequence ID" value="RPF53329.1"/>
    <property type="molecule type" value="Genomic_DNA"/>
</dbReference>
<accession>A0A3N5B8K8</accession>
<dbReference type="Proteomes" id="UP000276443">
    <property type="component" value="Unassembled WGS sequence"/>
</dbReference>
<sequence length="74" mass="9050">MFRHKPVWVNIDVPTKCYTLHRECSYTNRMCETPYKGVGKLKRDGGWIRFRNEDIALKRQQEEYEQYELIIHCK</sequence>
<name>A0A3N5B8K8_9BACI</name>
<keyword evidence="2" id="KW-1185">Reference proteome</keyword>
<dbReference type="AlphaFoldDB" id="A0A3N5B8K8"/>
<protein>
    <submittedName>
        <fullName evidence="1">Uncharacterized protein</fullName>
    </submittedName>
</protein>
<organism evidence="1 2">
    <name type="scientific">Aquisalibacillus elongatus</name>
    <dbReference type="NCBI Taxonomy" id="485577"/>
    <lineage>
        <taxon>Bacteria</taxon>
        <taxon>Bacillati</taxon>
        <taxon>Bacillota</taxon>
        <taxon>Bacilli</taxon>
        <taxon>Bacillales</taxon>
        <taxon>Bacillaceae</taxon>
        <taxon>Aquisalibacillus</taxon>
    </lineage>
</organism>
<evidence type="ECO:0000313" key="2">
    <source>
        <dbReference type="Proteomes" id="UP000276443"/>
    </source>
</evidence>
<dbReference type="OrthoDB" id="1798727at2"/>
<proteinExistence type="predicted"/>
<dbReference type="RefSeq" id="WP_124221793.1">
    <property type="nucleotide sequence ID" value="NZ_RKRF01000009.1"/>
</dbReference>
<comment type="caution">
    <text evidence="1">The sequence shown here is derived from an EMBL/GenBank/DDBJ whole genome shotgun (WGS) entry which is preliminary data.</text>
</comment>
<gene>
    <name evidence="1" type="ORF">EDC24_1827</name>
</gene>
<reference evidence="1 2" key="1">
    <citation type="submission" date="2018-11" db="EMBL/GenBank/DDBJ databases">
        <title>Genomic Encyclopedia of Type Strains, Phase IV (KMG-IV): sequencing the most valuable type-strain genomes for metagenomic binning, comparative biology and taxonomic classification.</title>
        <authorList>
            <person name="Goeker M."/>
        </authorList>
    </citation>
    <scope>NUCLEOTIDE SEQUENCE [LARGE SCALE GENOMIC DNA]</scope>
    <source>
        <strain evidence="1 2">DSM 18090</strain>
    </source>
</reference>